<protein>
    <submittedName>
        <fullName evidence="3">DegV family protein</fullName>
    </submittedName>
</protein>
<dbReference type="Gene3D" id="3.40.50.10170">
    <property type="match status" value="1"/>
</dbReference>
<sequence length="281" mass="31697">MKLAVITDSSADFAEKYKTYQNLFVLDIPISIDGVDYDLQKISHEEWYDLMAKAQEVPKTSQPSVAELDSLLKDLEKQGYTHVLGLFLPAAISGFYQNIFYLQSEYEQMKVLFPETFITSSPLGYMVETVLDLAEAGAEFDEIIAKFEEQREGDRAYMLVDDLHWLAKGGRLSNGAAVLGTLLNIKPVLTFSTEGKVEVFEKVRTAKKTMSRMKELLLKEVQEPSDYKVYVIQTRAEERAQELYDFALSQGFDDVEIVTFGPVIATHLGLNTVAYGISPKK</sequence>
<dbReference type="SMR" id="A0A084ACP5"/>
<comment type="caution">
    <text evidence="3">The sequence shown here is derived from an EMBL/GenBank/DDBJ whole genome shotgun (WGS) entry which is preliminary data.</text>
</comment>
<keyword evidence="2" id="KW-0446">Lipid-binding</keyword>
<evidence type="ECO:0000313" key="3">
    <source>
        <dbReference type="EMBL" id="KEY63074.1"/>
    </source>
</evidence>
<dbReference type="AlphaFoldDB" id="A0A084ACP5"/>
<dbReference type="PANTHER" id="PTHR33434">
    <property type="entry name" value="DEGV DOMAIN-CONTAINING PROTEIN DR_1986-RELATED"/>
    <property type="match status" value="1"/>
</dbReference>
<dbReference type="RefSeq" id="WP_011834884.1">
    <property type="nucleotide sequence ID" value="NZ_AZSI01000014.1"/>
</dbReference>
<gene>
    <name evidence="3" type="ORF">U725_00753</name>
</gene>
<dbReference type="PROSITE" id="PS51482">
    <property type="entry name" value="DEGV"/>
    <property type="match status" value="1"/>
</dbReference>
<accession>A0A084ACP5</accession>
<reference evidence="3 4" key="1">
    <citation type="submission" date="2014-06" db="EMBL/GenBank/DDBJ databases">
        <title>Draft genome sequence of the putrescine producing strain Lactococcus lactis subsp cremoris GE214.</title>
        <authorList>
            <person name="Ladero V."/>
            <person name="Linares D.M."/>
            <person name="del Rio B."/>
            <person name="Mayo B."/>
            <person name="Martin M.C."/>
            <person name="Fernandez M."/>
            <person name="Alvarez M.A."/>
        </authorList>
    </citation>
    <scope>NUCLEOTIDE SEQUENCE [LARGE SCALE GENOMIC DNA]</scope>
    <source>
        <strain evidence="3 4">GE214</strain>
    </source>
</reference>
<evidence type="ECO:0000313" key="4">
    <source>
        <dbReference type="Proteomes" id="UP000028401"/>
    </source>
</evidence>
<dbReference type="InterPro" id="IPR043168">
    <property type="entry name" value="DegV_C"/>
</dbReference>
<organism evidence="3 4">
    <name type="scientific">Lactococcus cremoris subsp. cremoris GE214</name>
    <dbReference type="NCBI Taxonomy" id="1415168"/>
    <lineage>
        <taxon>Bacteria</taxon>
        <taxon>Bacillati</taxon>
        <taxon>Bacillota</taxon>
        <taxon>Bacilli</taxon>
        <taxon>Lactobacillales</taxon>
        <taxon>Streptococcaceae</taxon>
        <taxon>Lactococcus</taxon>
        <taxon>Lactococcus cremoris subsp. cremoris</taxon>
    </lineage>
</organism>
<dbReference type="InterPro" id="IPR050270">
    <property type="entry name" value="DegV_domain_contain"/>
</dbReference>
<dbReference type="PANTHER" id="PTHR33434:SF2">
    <property type="entry name" value="FATTY ACID-BINDING PROTEIN TM_1468"/>
    <property type="match status" value="1"/>
</dbReference>
<dbReference type="Proteomes" id="UP000028401">
    <property type="component" value="Unassembled WGS sequence"/>
</dbReference>
<comment type="function">
    <text evidence="1">May bind long-chain fatty acids, such as palmitate, and may play a role in lipid transport or fatty acid metabolism.</text>
</comment>
<dbReference type="GO" id="GO:0008289">
    <property type="term" value="F:lipid binding"/>
    <property type="evidence" value="ECO:0007669"/>
    <property type="project" value="UniProtKB-KW"/>
</dbReference>
<evidence type="ECO:0000256" key="2">
    <source>
        <dbReference type="ARBA" id="ARBA00023121"/>
    </source>
</evidence>
<dbReference type="Gene3D" id="3.30.1180.10">
    <property type="match status" value="1"/>
</dbReference>
<dbReference type="SUPFAM" id="SSF82549">
    <property type="entry name" value="DAK1/DegV-like"/>
    <property type="match status" value="1"/>
</dbReference>
<dbReference type="NCBIfam" id="TIGR00762">
    <property type="entry name" value="DegV"/>
    <property type="match status" value="1"/>
</dbReference>
<evidence type="ECO:0000256" key="1">
    <source>
        <dbReference type="ARBA" id="ARBA00003238"/>
    </source>
</evidence>
<proteinExistence type="predicted"/>
<dbReference type="EMBL" id="AZSI01000014">
    <property type="protein sequence ID" value="KEY63074.1"/>
    <property type="molecule type" value="Genomic_DNA"/>
</dbReference>
<dbReference type="PATRIC" id="fig|1415168.3.peg.798"/>
<name>A0A084ACP5_LACLC</name>
<dbReference type="InterPro" id="IPR003797">
    <property type="entry name" value="DegV"/>
</dbReference>
<dbReference type="Pfam" id="PF02645">
    <property type="entry name" value="DegV"/>
    <property type="match status" value="1"/>
</dbReference>